<dbReference type="PANTHER" id="PTHR24353:SF37">
    <property type="entry name" value="CAMP-DEPENDENT PROTEIN KINASE CATALYTIC SUBUNIT PRKX"/>
    <property type="match status" value="1"/>
</dbReference>
<proteinExistence type="inferred from homology"/>
<dbReference type="InterPro" id="IPR000719">
    <property type="entry name" value="Prot_kinase_dom"/>
</dbReference>
<dbReference type="Gene3D" id="1.10.510.10">
    <property type="entry name" value="Transferase(Phosphotransferase) domain 1"/>
    <property type="match status" value="1"/>
</dbReference>
<keyword evidence="4 7" id="KW-0547">Nucleotide-binding</keyword>
<dbReference type="FunFam" id="1.10.510.10:FF:000005">
    <property type="entry name" value="cAMP-dependent protein kinase catalytic subunit alpha"/>
    <property type="match status" value="1"/>
</dbReference>
<name>A0AAJ7U755_PETMA</name>
<organism evidence="12 13">
    <name type="scientific">Petromyzon marinus</name>
    <name type="common">Sea lamprey</name>
    <dbReference type="NCBI Taxonomy" id="7757"/>
    <lineage>
        <taxon>Eukaryota</taxon>
        <taxon>Metazoa</taxon>
        <taxon>Chordata</taxon>
        <taxon>Craniata</taxon>
        <taxon>Vertebrata</taxon>
        <taxon>Cyclostomata</taxon>
        <taxon>Hyperoartia</taxon>
        <taxon>Petromyzontiformes</taxon>
        <taxon>Petromyzontidae</taxon>
        <taxon>Petromyzon</taxon>
    </lineage>
</organism>
<evidence type="ECO:0000259" key="10">
    <source>
        <dbReference type="PROSITE" id="PS50011"/>
    </source>
</evidence>
<feature type="domain" description="Protein kinase" evidence="10">
    <location>
        <begin position="45"/>
        <end position="302"/>
    </location>
</feature>
<keyword evidence="2 8" id="KW-0723">Serine/threonine-protein kinase</keyword>
<dbReference type="RefSeq" id="XP_032830979.1">
    <property type="nucleotide sequence ID" value="XM_032975088.1"/>
</dbReference>
<dbReference type="PROSITE" id="PS51285">
    <property type="entry name" value="AGC_KINASE_CTER"/>
    <property type="match status" value="1"/>
</dbReference>
<dbReference type="PROSITE" id="PS00108">
    <property type="entry name" value="PROTEIN_KINASE_ST"/>
    <property type="match status" value="1"/>
</dbReference>
<dbReference type="InterPro" id="IPR011009">
    <property type="entry name" value="Kinase-like_dom_sf"/>
</dbReference>
<reference evidence="13" key="1">
    <citation type="submission" date="2025-08" db="UniProtKB">
        <authorList>
            <consortium name="RefSeq"/>
        </authorList>
    </citation>
    <scope>IDENTIFICATION</scope>
    <source>
        <tissue evidence="13">Sperm</tissue>
    </source>
</reference>
<evidence type="ECO:0000256" key="8">
    <source>
        <dbReference type="RuleBase" id="RU000304"/>
    </source>
</evidence>
<accession>A0AAJ7U755</accession>
<dbReference type="GeneID" id="116954517"/>
<evidence type="ECO:0000256" key="7">
    <source>
        <dbReference type="PROSITE-ProRule" id="PRU10141"/>
    </source>
</evidence>
<evidence type="ECO:0000256" key="2">
    <source>
        <dbReference type="ARBA" id="ARBA00022527"/>
    </source>
</evidence>
<evidence type="ECO:0000256" key="4">
    <source>
        <dbReference type="ARBA" id="ARBA00022741"/>
    </source>
</evidence>
<dbReference type="PROSITE" id="PS50011">
    <property type="entry name" value="PROTEIN_KINASE_DOM"/>
    <property type="match status" value="1"/>
</dbReference>
<evidence type="ECO:0000313" key="12">
    <source>
        <dbReference type="Proteomes" id="UP001318040"/>
    </source>
</evidence>
<evidence type="ECO:0000259" key="11">
    <source>
        <dbReference type="PROSITE" id="PS51285"/>
    </source>
</evidence>
<evidence type="ECO:0000256" key="9">
    <source>
        <dbReference type="SAM" id="MobiDB-lite"/>
    </source>
</evidence>
<keyword evidence="5" id="KW-0418">Kinase</keyword>
<gene>
    <name evidence="13" type="primary">LOC116954517</name>
</gene>
<dbReference type="InterPro" id="IPR000961">
    <property type="entry name" value="AGC-kinase_C"/>
</dbReference>
<dbReference type="SUPFAM" id="SSF56112">
    <property type="entry name" value="Protein kinase-like (PK-like)"/>
    <property type="match status" value="1"/>
</dbReference>
<evidence type="ECO:0000313" key="13">
    <source>
        <dbReference type="RefSeq" id="XP_032830979.1"/>
    </source>
</evidence>
<feature type="domain" description="AGC-kinase C-terminal" evidence="11">
    <location>
        <begin position="303"/>
        <end position="357"/>
    </location>
</feature>
<dbReference type="AlphaFoldDB" id="A0AAJ7U755"/>
<dbReference type="Pfam" id="PF00069">
    <property type="entry name" value="Pkinase"/>
    <property type="match status" value="1"/>
</dbReference>
<dbReference type="Gene3D" id="3.30.200.20">
    <property type="entry name" value="Phosphorylase Kinase, domain 1"/>
    <property type="match status" value="1"/>
</dbReference>
<dbReference type="GO" id="GO:0005952">
    <property type="term" value="C:cAMP-dependent protein kinase complex"/>
    <property type="evidence" value="ECO:0007669"/>
    <property type="project" value="TreeGrafter"/>
</dbReference>
<dbReference type="GO" id="GO:0005524">
    <property type="term" value="F:ATP binding"/>
    <property type="evidence" value="ECO:0007669"/>
    <property type="project" value="UniProtKB-UniRule"/>
</dbReference>
<feature type="binding site" evidence="7">
    <location>
        <position position="74"/>
    </location>
    <ligand>
        <name>ATP</name>
        <dbReference type="ChEBI" id="CHEBI:30616"/>
    </ligand>
</feature>
<evidence type="ECO:0000256" key="3">
    <source>
        <dbReference type="ARBA" id="ARBA00022679"/>
    </source>
</evidence>
<dbReference type="KEGG" id="pmrn:116954517"/>
<protein>
    <submittedName>
        <fullName evidence="13">cAMP-dependent protein kinase catalytic subunit PRKX-like</fullName>
    </submittedName>
</protein>
<keyword evidence="6 7" id="KW-0067">ATP-binding</keyword>
<dbReference type="PANTHER" id="PTHR24353">
    <property type="entry name" value="CYCLIC NUCLEOTIDE-DEPENDENT PROTEIN KINASE"/>
    <property type="match status" value="1"/>
</dbReference>
<dbReference type="SMART" id="SM00220">
    <property type="entry name" value="S_TKc"/>
    <property type="match status" value="1"/>
</dbReference>
<sequence>MAETAVDKTGAAGETDEKAAGGTASAQRPESPGASEDAAYSLEQIEMLTVVGTGTFGRVLLVRHRHSAAFYALKVMSIADVLRLKQERHVQSEKDILRDVQPHPFIIQLFWTHHDERFLYMLMEFVSGGELFTYLRTDGRFAASRAAFFAAEITCALAYLHSRTVVYRDLKPENVLLDRDGHVKLTDFGFAKILQDRTWTMCGTPEYLAPEIIQSKGYGKGVDWWALGVLIFEMLCGYPPFYDEVPINIYKKILDGKVEFPRLPQLDLFSKDLIKKLLASDRTRRLGNMKDGAEDVKRHRWFKHIDWALVPQRKLKPPIIPKVSHAGDISNFESYPEEDWKDAAVIPAKDREPFRDF</sequence>
<dbReference type="InterPro" id="IPR008271">
    <property type="entry name" value="Ser/Thr_kinase_AS"/>
</dbReference>
<evidence type="ECO:0000256" key="1">
    <source>
        <dbReference type="ARBA" id="ARBA00007115"/>
    </source>
</evidence>
<dbReference type="Proteomes" id="UP001318040">
    <property type="component" value="Chromosome 55"/>
</dbReference>
<comment type="similarity">
    <text evidence="1">Belongs to the protein kinase superfamily. AGC Ser/Thr protein kinase family. cAMP subfamily.</text>
</comment>
<dbReference type="GO" id="GO:0004691">
    <property type="term" value="F:cAMP-dependent protein kinase activity"/>
    <property type="evidence" value="ECO:0007669"/>
    <property type="project" value="TreeGrafter"/>
</dbReference>
<dbReference type="InterPro" id="IPR017441">
    <property type="entry name" value="Protein_kinase_ATP_BS"/>
</dbReference>
<dbReference type="SMART" id="SM00133">
    <property type="entry name" value="S_TK_X"/>
    <property type="match status" value="1"/>
</dbReference>
<keyword evidence="12" id="KW-1185">Reference proteome</keyword>
<evidence type="ECO:0000256" key="6">
    <source>
        <dbReference type="ARBA" id="ARBA00022840"/>
    </source>
</evidence>
<keyword evidence="3" id="KW-0808">Transferase</keyword>
<feature type="region of interest" description="Disordered" evidence="9">
    <location>
        <begin position="1"/>
        <end position="36"/>
    </location>
</feature>
<dbReference type="PROSITE" id="PS00107">
    <property type="entry name" value="PROTEIN_KINASE_ATP"/>
    <property type="match status" value="1"/>
</dbReference>
<evidence type="ECO:0000256" key="5">
    <source>
        <dbReference type="ARBA" id="ARBA00022777"/>
    </source>
</evidence>
<dbReference type="GO" id="GO:0005829">
    <property type="term" value="C:cytosol"/>
    <property type="evidence" value="ECO:0007669"/>
    <property type="project" value="TreeGrafter"/>
</dbReference>